<name>A0A7H0LIR2_9SPHN</name>
<dbReference type="Gene3D" id="2.40.160.50">
    <property type="entry name" value="membrane protein fhac: a member of the omp85/tpsb transporter family"/>
    <property type="match status" value="1"/>
</dbReference>
<evidence type="ECO:0000313" key="3">
    <source>
        <dbReference type="Proteomes" id="UP000516148"/>
    </source>
</evidence>
<organism evidence="2 3">
    <name type="scientific">Sphingomonas alpina</name>
    <dbReference type="NCBI Taxonomy" id="653931"/>
    <lineage>
        <taxon>Bacteria</taxon>
        <taxon>Pseudomonadati</taxon>
        <taxon>Pseudomonadota</taxon>
        <taxon>Alphaproteobacteria</taxon>
        <taxon>Sphingomonadales</taxon>
        <taxon>Sphingomonadaceae</taxon>
        <taxon>Sphingomonas</taxon>
    </lineage>
</organism>
<reference evidence="2 3" key="1">
    <citation type="submission" date="2020-09" db="EMBL/GenBank/DDBJ databases">
        <title>Sphingomonas sp., a new species isolated from pork steak.</title>
        <authorList>
            <person name="Heidler von Heilborn D."/>
        </authorList>
    </citation>
    <scope>NUCLEOTIDE SEQUENCE [LARGE SCALE GENOMIC DNA]</scope>
    <source>
        <strain evidence="3">S8-3T</strain>
    </source>
</reference>
<dbReference type="InterPro" id="IPR051544">
    <property type="entry name" value="TPS_OM_transporter"/>
</dbReference>
<sequence>MRLTIDRIELSRPDGSPLQPEVALALAGVVAPKGEQALKIVCEIRDRANAALRSRGWVASVQIPPQEITDGVLRLQVVTAHIVEIRVRGEAGRYENILRRRLAAIQALDPLNEREAERLLLLAGDIPGLDVALALRPAGGEQGAVIGELTVSSRRFALFGNAQNYNSKLLGRETAYVRGELYGLTGMSDLTYFGASTTSDFKEQIIVQGGHILGVSDVGTTFGVRASYAWSRPDLGPLDLRSNTFIAGFDVVHPLVRTVRSNARLRGGFDFVDQTSNLGFGNTAVTLTHDRLRIGFIGVDADYQALTQNGAPLFSLAASAELRKGLGLLGASDRGFSGGVLTSRIDGNPQAFVVRATIEGVLNIGPIFSIMGQAQTQWTNDPLLNYEEFALGSLTIGRGYDPGSNSGDRAIGGRIEARAELPITEAFGTQFYGFYDHLYLRNLDRTSIEGPRNFGSVGGGVRLSLRNRLVLDVGYAKPLDKALLLDDRKPPARVLVSLTVQFRDPAR</sequence>
<dbReference type="KEGG" id="spap:H3Z74_23550"/>
<keyword evidence="3" id="KW-1185">Reference proteome</keyword>
<evidence type="ECO:0000259" key="1">
    <source>
        <dbReference type="Pfam" id="PF03865"/>
    </source>
</evidence>
<dbReference type="InterPro" id="IPR005565">
    <property type="entry name" value="Hemolysn_activator_HlyB_C"/>
</dbReference>
<dbReference type="RefSeq" id="WP_187761876.1">
    <property type="nucleotide sequence ID" value="NZ_CP061038.1"/>
</dbReference>
<dbReference type="GO" id="GO:0046819">
    <property type="term" value="P:protein secretion by the type V secretion system"/>
    <property type="evidence" value="ECO:0007669"/>
    <property type="project" value="TreeGrafter"/>
</dbReference>
<proteinExistence type="predicted"/>
<accession>A0A7H0LIR2</accession>
<gene>
    <name evidence="2" type="ORF">H3Z74_23550</name>
</gene>
<protein>
    <submittedName>
        <fullName evidence="2">ShlB/FhaC/HecB family hemolysin secretion/activation protein</fullName>
    </submittedName>
</protein>
<dbReference type="PANTHER" id="PTHR34597:SF6">
    <property type="entry name" value="BLR6126 PROTEIN"/>
    <property type="match status" value="1"/>
</dbReference>
<dbReference type="PANTHER" id="PTHR34597">
    <property type="entry name" value="SLR1661 PROTEIN"/>
    <property type="match status" value="1"/>
</dbReference>
<feature type="domain" description="Haemolysin activator HlyB C-terminal" evidence="1">
    <location>
        <begin position="153"/>
        <end position="436"/>
    </location>
</feature>
<dbReference type="AlphaFoldDB" id="A0A7H0LIR2"/>
<dbReference type="Pfam" id="PF03865">
    <property type="entry name" value="ShlB"/>
    <property type="match status" value="1"/>
</dbReference>
<dbReference type="EMBL" id="CP061038">
    <property type="protein sequence ID" value="QNQ09565.1"/>
    <property type="molecule type" value="Genomic_DNA"/>
</dbReference>
<dbReference type="GO" id="GO:0008320">
    <property type="term" value="F:protein transmembrane transporter activity"/>
    <property type="evidence" value="ECO:0007669"/>
    <property type="project" value="TreeGrafter"/>
</dbReference>
<evidence type="ECO:0000313" key="2">
    <source>
        <dbReference type="EMBL" id="QNQ09565.1"/>
    </source>
</evidence>
<dbReference type="GO" id="GO:0098046">
    <property type="term" value="C:type V protein secretion system complex"/>
    <property type="evidence" value="ECO:0007669"/>
    <property type="project" value="TreeGrafter"/>
</dbReference>
<dbReference type="Proteomes" id="UP000516148">
    <property type="component" value="Chromosome"/>
</dbReference>